<dbReference type="InterPro" id="IPR025668">
    <property type="entry name" value="Tnp_DDE_dom"/>
</dbReference>
<dbReference type="EMBL" id="FPBO01000015">
    <property type="protein sequence ID" value="SFU94149.1"/>
    <property type="molecule type" value="Genomic_DNA"/>
</dbReference>
<accession>A0A1I7K9R1</accession>
<feature type="non-terminal residue" evidence="2">
    <location>
        <position position="86"/>
    </location>
</feature>
<name>A0A1I7K9R1_9BURK</name>
<dbReference type="AlphaFoldDB" id="A0A1I7K9R1"/>
<evidence type="ECO:0000259" key="1">
    <source>
        <dbReference type="Pfam" id="PF13701"/>
    </source>
</evidence>
<sequence>MPNCTVEPVDLGRVGRRVIEAAFDGGDIVSDGGVLLLRQVDQRIGLTKSIARVFDDQRRRASVAHSMRDLLAQRIYGLCCGWEDVC</sequence>
<dbReference type="STRING" id="1035707.SAMN05216552_1015150"/>
<reference evidence="3" key="1">
    <citation type="submission" date="2016-10" db="EMBL/GenBank/DDBJ databases">
        <authorList>
            <person name="Varghese N."/>
            <person name="Submissions S."/>
        </authorList>
    </citation>
    <scope>NUCLEOTIDE SEQUENCE [LARGE SCALE GENOMIC DNA]</scope>
    <source>
        <strain evidence="3">CGMCC 1.11014</strain>
    </source>
</reference>
<evidence type="ECO:0000313" key="3">
    <source>
        <dbReference type="Proteomes" id="UP000199391"/>
    </source>
</evidence>
<dbReference type="RefSeq" id="WP_177307285.1">
    <property type="nucleotide sequence ID" value="NZ_FPBO01000015.1"/>
</dbReference>
<dbReference type="Proteomes" id="UP000199391">
    <property type="component" value="Unassembled WGS sequence"/>
</dbReference>
<gene>
    <name evidence="2" type="ORF">SAMN05216552_1015150</name>
</gene>
<keyword evidence="3" id="KW-1185">Reference proteome</keyword>
<organism evidence="2 3">
    <name type="scientific">Pseudoduganella namucuonensis</name>
    <dbReference type="NCBI Taxonomy" id="1035707"/>
    <lineage>
        <taxon>Bacteria</taxon>
        <taxon>Pseudomonadati</taxon>
        <taxon>Pseudomonadota</taxon>
        <taxon>Betaproteobacteria</taxon>
        <taxon>Burkholderiales</taxon>
        <taxon>Oxalobacteraceae</taxon>
        <taxon>Telluria group</taxon>
        <taxon>Pseudoduganella</taxon>
    </lineage>
</organism>
<protein>
    <submittedName>
        <fullName evidence="2">Transposase DDE domain group 1</fullName>
    </submittedName>
</protein>
<evidence type="ECO:0000313" key="2">
    <source>
        <dbReference type="EMBL" id="SFU94149.1"/>
    </source>
</evidence>
<dbReference type="Pfam" id="PF13701">
    <property type="entry name" value="DDE_Tnp_1_4"/>
    <property type="match status" value="1"/>
</dbReference>
<feature type="domain" description="Transposase DDE" evidence="1">
    <location>
        <begin position="14"/>
        <end position="85"/>
    </location>
</feature>
<proteinExistence type="predicted"/>